<comment type="caution">
    <text evidence="4">The sequence shown here is derived from an EMBL/GenBank/DDBJ whole genome shotgun (WGS) entry which is preliminary data.</text>
</comment>
<reference evidence="4 5" key="1">
    <citation type="submission" date="2018-09" db="EMBL/GenBank/DDBJ databases">
        <authorList>
            <person name="Zhu H."/>
        </authorList>
    </citation>
    <scope>NUCLEOTIDE SEQUENCE [LARGE SCALE GENOMIC DNA]</scope>
    <source>
        <strain evidence="4 5">K1W22B-8</strain>
    </source>
</reference>
<dbReference type="OrthoDB" id="9804504at2"/>
<evidence type="ECO:0000259" key="3">
    <source>
        <dbReference type="Pfam" id="PF00685"/>
    </source>
</evidence>
<dbReference type="GO" id="GO:0008146">
    <property type="term" value="F:sulfotransferase activity"/>
    <property type="evidence" value="ECO:0007669"/>
    <property type="project" value="InterPro"/>
</dbReference>
<proteinExistence type="inferred from homology"/>
<name>A0A418WI07_9PROT</name>
<dbReference type="PANTHER" id="PTHR11783">
    <property type="entry name" value="SULFOTRANSFERASE SULT"/>
    <property type="match status" value="1"/>
</dbReference>
<evidence type="ECO:0000313" key="4">
    <source>
        <dbReference type="EMBL" id="RJF89635.1"/>
    </source>
</evidence>
<dbReference type="SUPFAM" id="SSF52540">
    <property type="entry name" value="P-loop containing nucleoside triphosphate hydrolases"/>
    <property type="match status" value="1"/>
</dbReference>
<comment type="similarity">
    <text evidence="1">Belongs to the sulfotransferase 1 family.</text>
</comment>
<protein>
    <submittedName>
        <fullName evidence="4">Sulfotransferase domain-containing protein</fullName>
    </submittedName>
</protein>
<organism evidence="4 5">
    <name type="scientific">Oleomonas cavernae</name>
    <dbReference type="NCBI Taxonomy" id="2320859"/>
    <lineage>
        <taxon>Bacteria</taxon>
        <taxon>Pseudomonadati</taxon>
        <taxon>Pseudomonadota</taxon>
        <taxon>Alphaproteobacteria</taxon>
        <taxon>Acetobacterales</taxon>
        <taxon>Acetobacteraceae</taxon>
        <taxon>Oleomonas</taxon>
    </lineage>
</organism>
<keyword evidence="5" id="KW-1185">Reference proteome</keyword>
<gene>
    <name evidence="4" type="ORF">D3874_23870</name>
</gene>
<dbReference type="RefSeq" id="WP_119781720.1">
    <property type="nucleotide sequence ID" value="NZ_QYUK01000011.1"/>
</dbReference>
<accession>A0A418WI07</accession>
<dbReference type="Proteomes" id="UP000284605">
    <property type="component" value="Unassembled WGS sequence"/>
</dbReference>
<feature type="domain" description="Sulfotransferase" evidence="3">
    <location>
        <begin position="5"/>
        <end position="272"/>
    </location>
</feature>
<dbReference type="Pfam" id="PF00685">
    <property type="entry name" value="Sulfotransfer_1"/>
    <property type="match status" value="1"/>
</dbReference>
<evidence type="ECO:0000256" key="2">
    <source>
        <dbReference type="ARBA" id="ARBA00022679"/>
    </source>
</evidence>
<dbReference type="InterPro" id="IPR027417">
    <property type="entry name" value="P-loop_NTPase"/>
</dbReference>
<dbReference type="Gene3D" id="3.40.50.300">
    <property type="entry name" value="P-loop containing nucleotide triphosphate hydrolases"/>
    <property type="match status" value="1"/>
</dbReference>
<dbReference type="EMBL" id="QYUK01000011">
    <property type="protein sequence ID" value="RJF89635.1"/>
    <property type="molecule type" value="Genomic_DNA"/>
</dbReference>
<keyword evidence="2 4" id="KW-0808">Transferase</keyword>
<sequence>MGQLIWLASFPKSGNTWLRTFLHHLLINPPAPLPPDQLIRFTVGDSMRVWYDKVAGKPTQGMTEAEIAALRPRVQASMTGAFPDSVFVKTHSMLGERDGTPLISEAVTAGGIYVVRDPRDVAISGADHFGLSIDEMIDKMADTRAIAGGDVKHVVTHVSSWSQHVISWTAQPLPQFHVVRYEDMEQAPFKTFGGIARFLGLKPPRDRLDRAIKFSSFKVVQNQEAKHGFQERSGHSQRFFRVGKSGQWKATLTPAQVARIEADHGEQMRRFGYL</sequence>
<dbReference type="InterPro" id="IPR000863">
    <property type="entry name" value="Sulfotransferase_dom"/>
</dbReference>
<dbReference type="AlphaFoldDB" id="A0A418WI07"/>
<evidence type="ECO:0000256" key="1">
    <source>
        <dbReference type="ARBA" id="ARBA00005771"/>
    </source>
</evidence>
<evidence type="ECO:0000313" key="5">
    <source>
        <dbReference type="Proteomes" id="UP000284605"/>
    </source>
</evidence>